<evidence type="ECO:0000313" key="1">
    <source>
        <dbReference type="EMBL" id="DAD95265.1"/>
    </source>
</evidence>
<sequence length="75" mass="8594">MVRKLHSIAPVYIVTSYNIIIISSNRARLIIDPNLTLRYKSAGTICVIYNRLSFTDQTINRTSLITIRCPHFISL</sequence>
<protein>
    <submittedName>
        <fullName evidence="1">Uncharacterized protein</fullName>
    </submittedName>
</protein>
<dbReference type="EMBL" id="BK015191">
    <property type="protein sequence ID" value="DAD95265.1"/>
    <property type="molecule type" value="Genomic_DNA"/>
</dbReference>
<proteinExistence type="predicted"/>
<organism evidence="1">
    <name type="scientific">Podoviridae sp. ctsNK10</name>
    <dbReference type="NCBI Taxonomy" id="2826582"/>
    <lineage>
        <taxon>Viruses</taxon>
        <taxon>Duplodnaviria</taxon>
        <taxon>Heunggongvirae</taxon>
        <taxon>Uroviricota</taxon>
        <taxon>Caudoviricetes</taxon>
    </lineage>
</organism>
<accession>A0A8S5NKN8</accession>
<reference evidence="1" key="1">
    <citation type="journal article" date="2021" name="Proc. Natl. Acad. Sci. U.S.A.">
        <title>A Catalog of Tens of Thousands of Viruses from Human Metagenomes Reveals Hidden Associations with Chronic Diseases.</title>
        <authorList>
            <person name="Tisza M.J."/>
            <person name="Buck C.B."/>
        </authorList>
    </citation>
    <scope>NUCLEOTIDE SEQUENCE</scope>
    <source>
        <strain evidence="1">CtsNK10</strain>
    </source>
</reference>
<name>A0A8S5NKN8_9CAUD</name>